<dbReference type="AlphaFoldDB" id="A0A8C3RQF9"/>
<dbReference type="Proteomes" id="UP000694403">
    <property type="component" value="Unplaced"/>
</dbReference>
<dbReference type="Ensembl" id="ENSCSRT00000002765.1">
    <property type="protein sequence ID" value="ENSCSRP00000002671.1"/>
    <property type="gene ID" value="ENSCSRG00000002026.1"/>
</dbReference>
<feature type="compositionally biased region" description="Basic and acidic residues" evidence="1">
    <location>
        <begin position="581"/>
        <end position="592"/>
    </location>
</feature>
<sequence length="641" mass="71201">QQRRGYHSMISAASSLSLQCPLAPLQTANRHPTTNSRETLLLPQDDFSNVETCKSKTHSTKGHVRSLAEQFQRLHGISQKEGKSPKLIQESFTNSSTSGYRQLIPQSQENRTWSSEKLHSSLDVRDGFVSMEGFSAHLIASKSPGSHSEDQCRRGGQNVADPALSQERHTHEGDVRKVDDGTATGMGASMPVDRWVDNVTRYYSSQLDCKNTEWLPVPGRNPPLSDHRAVRDDLNGTPVQFHPQWNQDTEQEISELESLYQASLAGRPVLGRLDNSRHPLSKPVSANITVRKLHTVAGMGLSKTPTAEIEHNLYGAVAYARGHSREPEEEMYSAENFRRIARSLSGTVITNREETLVSSHSFEASNVRKMPKKTTHRSSSSTSLPFPHDPSVLPFDPHHYPTQMQNLSHDVLMPSMVGKPRRPSGDQKNVETLLVVPDRGETFRGEDHPGMALSYRSLPCTQKCSSSQGQRPLVDQHMGGGASRISGHWLQMSHTARQTATLPDKRTLQLGYTAQPDKGLQESFLQQPSRHQMHESYAINCRPCPSTDYSTFRVPQGLSWDPGASQCCPVPPPRTKAPGPRRVDMPPEEDWRQNSFTPQPGRRRTLPVHVVDGTFSSASEVHQRMIARAAGAAATLQNSGW</sequence>
<feature type="compositionally biased region" description="Basic and acidic residues" evidence="1">
    <location>
        <begin position="166"/>
        <end position="180"/>
    </location>
</feature>
<feature type="region of interest" description="Disordered" evidence="1">
    <location>
        <begin position="562"/>
        <end position="604"/>
    </location>
</feature>
<evidence type="ECO:0000313" key="3">
    <source>
        <dbReference type="Proteomes" id="UP000694403"/>
    </source>
</evidence>
<evidence type="ECO:0000313" key="2">
    <source>
        <dbReference type="Ensembl" id="ENSCSRP00000002671.1"/>
    </source>
</evidence>
<evidence type="ECO:0000256" key="1">
    <source>
        <dbReference type="SAM" id="MobiDB-lite"/>
    </source>
</evidence>
<keyword evidence="3" id="KW-1185">Reference proteome</keyword>
<name>A0A8C3RQF9_CHESE</name>
<feature type="region of interest" description="Disordered" evidence="1">
    <location>
        <begin position="140"/>
        <end position="186"/>
    </location>
</feature>
<reference evidence="2" key="1">
    <citation type="submission" date="2025-08" db="UniProtKB">
        <authorList>
            <consortium name="Ensembl"/>
        </authorList>
    </citation>
    <scope>IDENTIFICATION</scope>
</reference>
<protein>
    <submittedName>
        <fullName evidence="2">Uncharacterized protein</fullName>
    </submittedName>
</protein>
<proteinExistence type="predicted"/>
<reference evidence="2" key="2">
    <citation type="submission" date="2025-09" db="UniProtKB">
        <authorList>
            <consortium name="Ensembl"/>
        </authorList>
    </citation>
    <scope>IDENTIFICATION</scope>
</reference>
<feature type="region of interest" description="Disordered" evidence="1">
    <location>
        <begin position="367"/>
        <end position="387"/>
    </location>
</feature>
<organism evidence="2 3">
    <name type="scientific">Chelydra serpentina</name>
    <name type="common">Snapping turtle</name>
    <name type="synonym">Testudo serpentina</name>
    <dbReference type="NCBI Taxonomy" id="8475"/>
    <lineage>
        <taxon>Eukaryota</taxon>
        <taxon>Metazoa</taxon>
        <taxon>Chordata</taxon>
        <taxon>Craniata</taxon>
        <taxon>Vertebrata</taxon>
        <taxon>Euteleostomi</taxon>
        <taxon>Archelosauria</taxon>
        <taxon>Testudinata</taxon>
        <taxon>Testudines</taxon>
        <taxon>Cryptodira</taxon>
        <taxon>Durocryptodira</taxon>
        <taxon>Americhelydia</taxon>
        <taxon>Chelydroidea</taxon>
        <taxon>Chelydridae</taxon>
        <taxon>Chelydra</taxon>
    </lineage>
</organism>
<accession>A0A8C3RQF9</accession>